<reference evidence="1 2" key="1">
    <citation type="submission" date="2018-06" db="EMBL/GenBank/DDBJ databases">
        <authorList>
            <consortium name="Pathogen Informatics"/>
            <person name="Doyle S."/>
        </authorList>
    </citation>
    <scope>NUCLEOTIDE SEQUENCE [LARGE SCALE GENOMIC DNA]</scope>
    <source>
        <strain evidence="1 2">NCTC11532</strain>
    </source>
</reference>
<evidence type="ECO:0000313" key="1">
    <source>
        <dbReference type="EMBL" id="STY31488.1"/>
    </source>
</evidence>
<protein>
    <submittedName>
        <fullName evidence="1">Uncharacterized protein</fullName>
    </submittedName>
</protein>
<accession>A0A378M2Q6</accession>
<evidence type="ECO:0000313" key="2">
    <source>
        <dbReference type="Proteomes" id="UP000255297"/>
    </source>
</evidence>
<dbReference type="AlphaFoldDB" id="A0A378M2Q6"/>
<dbReference type="OrthoDB" id="9896308at2"/>
<sequence>MPSKLKSHDELSSIDSKTKIDQLLNNIKGLIDECTTPEDLNLIAKAYPHFVPIMIGHYGSVITKKFNLIPLGYLFNLNYDFSLFFFNSSIWEKIASTDKTKLYLSTNIPSLKKVREAIDLAISNQDKEEEERLTLKLKRKMEKLTAPGFNFDPKRIFDNSLNWFAEEYEEEFKELGEYYLDLILNINQGTIFEFLNQTTTANNIPFTHGLAAYLFCNSSMISNAIRESSDFFDAYNLNVNAYNYTDNLIRLIVNDEHLMVKLFDSYRVFSKIDPNGSREFSVLHKALLEKMRASPNKLLRFVENEEQFQVLHTENVKKARFQFPSFEQFTRDILVTSLTTHPHLRGEITQIQHFLDGDATVDCYFGQTTKTSAAYQLLRLVIYPESINQGNANICGAAVFLKVLMSSYPDLTIRILINFISNGEVCINGKAIANNDYYESNNLIHAFLVALRHSSNRLGYLPGLPKTIDFAQGAATNFQVISWLQTFGFNCTNASYHTYTNGKPLGGIYMFFFHRTDQRSYAGWEENFTFVLEAMQKQPNAKFILGVSAGLTHRLCKHAPSANKGDASILGIAADHWVELTNLEINDEDTVDVTVFTYGDYYHCTLPKEKLLDGWRGAIIAAPENKPELSLESETETSSAVIVV</sequence>
<dbReference type="Proteomes" id="UP000255297">
    <property type="component" value="Unassembled WGS sequence"/>
</dbReference>
<dbReference type="RefSeq" id="WP_031566478.1">
    <property type="nucleotide sequence ID" value="NZ_CAAAIS010000006.1"/>
</dbReference>
<name>A0A378M2Q6_9GAMM</name>
<organism evidence="1 2">
    <name type="scientific">Legionella wadsworthii</name>
    <dbReference type="NCBI Taxonomy" id="28088"/>
    <lineage>
        <taxon>Bacteria</taxon>
        <taxon>Pseudomonadati</taxon>
        <taxon>Pseudomonadota</taxon>
        <taxon>Gammaproteobacteria</taxon>
        <taxon>Legionellales</taxon>
        <taxon>Legionellaceae</taxon>
        <taxon>Legionella</taxon>
    </lineage>
</organism>
<dbReference type="EMBL" id="UGPB01000001">
    <property type="protein sequence ID" value="STY31488.1"/>
    <property type="molecule type" value="Genomic_DNA"/>
</dbReference>
<keyword evidence="2" id="KW-1185">Reference proteome</keyword>
<gene>
    <name evidence="1" type="ORF">NCTC11532_02921</name>
</gene>
<proteinExistence type="predicted"/>